<feature type="domain" description="Pyrrolo-quinoline quinone repeat" evidence="1">
    <location>
        <begin position="114"/>
        <end position="267"/>
    </location>
</feature>
<evidence type="ECO:0000313" key="2">
    <source>
        <dbReference type="EMBL" id="SHJ66823.1"/>
    </source>
</evidence>
<dbReference type="Pfam" id="PF13360">
    <property type="entry name" value="PQQ_2"/>
    <property type="match status" value="1"/>
</dbReference>
<gene>
    <name evidence="2" type="ORF">SAMN05421803_10897</name>
</gene>
<name>A0A1M6L6H7_9ACTN</name>
<evidence type="ECO:0000259" key="1">
    <source>
        <dbReference type="Pfam" id="PF13360"/>
    </source>
</evidence>
<keyword evidence="3" id="KW-1185">Reference proteome</keyword>
<dbReference type="Gene3D" id="2.130.10.10">
    <property type="entry name" value="YVTN repeat-like/Quinoprotein amine dehydrogenase"/>
    <property type="match status" value="1"/>
</dbReference>
<proteinExistence type="predicted"/>
<reference evidence="2 3" key="1">
    <citation type="submission" date="2016-11" db="EMBL/GenBank/DDBJ databases">
        <authorList>
            <person name="Jaros S."/>
            <person name="Januszkiewicz K."/>
            <person name="Wedrychowicz H."/>
        </authorList>
    </citation>
    <scope>NUCLEOTIDE SEQUENCE [LARGE SCALE GENOMIC DNA]</scope>
    <source>
        <strain evidence="2 3">CGMCC 4.5723</strain>
    </source>
</reference>
<dbReference type="InterPro" id="IPR015943">
    <property type="entry name" value="WD40/YVTN_repeat-like_dom_sf"/>
</dbReference>
<dbReference type="InterPro" id="IPR011047">
    <property type="entry name" value="Quinoprotein_ADH-like_sf"/>
</dbReference>
<evidence type="ECO:0000313" key="3">
    <source>
        <dbReference type="Proteomes" id="UP000184452"/>
    </source>
</evidence>
<dbReference type="AlphaFoldDB" id="A0A1M6L6H7"/>
<dbReference type="Proteomes" id="UP000184452">
    <property type="component" value="Unassembled WGS sequence"/>
</dbReference>
<sequence length="387" mass="42187">MVFLPIALLATALTGCSPLRIALPQGGVEPDQGLFDHPPSELSAEEPLLCLDGERDGADCTEPGALRWSVPLEGVHYVGLRKPEVVFDTRSRLNRSDHLRGLVSDGALHHFSDDLVLVHDLETGRHLWTADLRRGAPKQVDIAARTGDRVFVGLQDGRHLFEGFDELVVLDSEDGTETARLVLADTIEGVSRAHLVGIAEEGGAVVLRHSENGFFGMDPISGDELWRVETRLPWLTDALHDRTHWFADGSLDIIAWSKETPHSDWEAVDAQRFDGLSGAELAAPESGVEYRREPGFWPGAYRPGELFDEEGDGAARPVPLTIPSYDIHPGRWEALSGVGTRTLSNRGGGTAEAVSVTCAPDALRVEYPPPLPEAVRCDNARLFVVNL</sequence>
<dbReference type="SUPFAM" id="SSF50998">
    <property type="entry name" value="Quinoprotein alcohol dehydrogenase-like"/>
    <property type="match status" value="1"/>
</dbReference>
<dbReference type="InterPro" id="IPR002372">
    <property type="entry name" value="PQQ_rpt_dom"/>
</dbReference>
<dbReference type="EMBL" id="FQZK01000008">
    <property type="protein sequence ID" value="SHJ66823.1"/>
    <property type="molecule type" value="Genomic_DNA"/>
</dbReference>
<accession>A0A1M6L6H7</accession>
<protein>
    <submittedName>
        <fullName evidence="2">PQQ-like domain-containing protein</fullName>
    </submittedName>
</protein>
<organism evidence="2 3">
    <name type="scientific">Nocardiopsis flavescens</name>
    <dbReference type="NCBI Taxonomy" id="758803"/>
    <lineage>
        <taxon>Bacteria</taxon>
        <taxon>Bacillati</taxon>
        <taxon>Actinomycetota</taxon>
        <taxon>Actinomycetes</taxon>
        <taxon>Streptosporangiales</taxon>
        <taxon>Nocardiopsidaceae</taxon>
        <taxon>Nocardiopsis</taxon>
    </lineage>
</organism>